<evidence type="ECO:0000313" key="2">
    <source>
        <dbReference type="Proteomes" id="UP000238375"/>
    </source>
</evidence>
<evidence type="ECO:0000313" key="1">
    <source>
        <dbReference type="EMBL" id="PRY33879.1"/>
    </source>
</evidence>
<dbReference type="RefSeq" id="WP_106139543.1">
    <property type="nucleotide sequence ID" value="NZ_PVTE01000019.1"/>
</dbReference>
<proteinExistence type="predicted"/>
<dbReference type="Proteomes" id="UP000238375">
    <property type="component" value="Unassembled WGS sequence"/>
</dbReference>
<dbReference type="EMBL" id="PVTE01000019">
    <property type="protein sequence ID" value="PRY33879.1"/>
    <property type="molecule type" value="Genomic_DNA"/>
</dbReference>
<protein>
    <submittedName>
        <fullName evidence="1">Uncharacterized protein</fullName>
    </submittedName>
</protein>
<gene>
    <name evidence="1" type="ORF">CLV58_11928</name>
</gene>
<dbReference type="AlphaFoldDB" id="A0A2T0SKE6"/>
<accession>A0A2T0SKE6</accession>
<comment type="caution">
    <text evidence="1">The sequence shown here is derived from an EMBL/GenBank/DDBJ whole genome shotgun (WGS) entry which is preliminary data.</text>
</comment>
<sequence>MQQLNVGDWVVCVDYDRADQLLIENKLYKIRDVRDDNWIKVYGVDYTPVTRTGFISCGRFKPVDSFQLKVLQAKQQLDEQL</sequence>
<keyword evidence="2" id="KW-1185">Reference proteome</keyword>
<reference evidence="1 2" key="1">
    <citation type="submission" date="2018-03" db="EMBL/GenBank/DDBJ databases">
        <title>Genomic Encyclopedia of Archaeal and Bacterial Type Strains, Phase II (KMG-II): from individual species to whole genera.</title>
        <authorList>
            <person name="Goeker M."/>
        </authorList>
    </citation>
    <scope>NUCLEOTIDE SEQUENCE [LARGE SCALE GENOMIC DNA]</scope>
    <source>
        <strain evidence="1 2">DSM 28354</strain>
    </source>
</reference>
<organism evidence="1 2">
    <name type="scientific">Spirosoma oryzae</name>
    <dbReference type="NCBI Taxonomy" id="1469603"/>
    <lineage>
        <taxon>Bacteria</taxon>
        <taxon>Pseudomonadati</taxon>
        <taxon>Bacteroidota</taxon>
        <taxon>Cytophagia</taxon>
        <taxon>Cytophagales</taxon>
        <taxon>Cytophagaceae</taxon>
        <taxon>Spirosoma</taxon>
    </lineage>
</organism>
<name>A0A2T0SKE6_9BACT</name>